<name>A0A1E5Q9I8_9PROT</name>
<proteinExistence type="inferred from homology"/>
<keyword evidence="6 11" id="KW-1133">Transmembrane helix</keyword>
<dbReference type="PIRSF" id="PIRSF004862">
    <property type="entry name" value="FliF"/>
    <property type="match status" value="1"/>
</dbReference>
<dbReference type="InterPro" id="IPR043427">
    <property type="entry name" value="YscJ/FliF"/>
</dbReference>
<keyword evidence="7 11" id="KW-0472">Membrane</keyword>
<accession>A0A1E5Q9I8</accession>
<evidence type="ECO:0000256" key="8">
    <source>
        <dbReference type="ARBA" id="ARBA00023143"/>
    </source>
</evidence>
<dbReference type="InterPro" id="IPR013556">
    <property type="entry name" value="Flag_M-ring_C"/>
</dbReference>
<evidence type="ECO:0000256" key="11">
    <source>
        <dbReference type="SAM" id="Phobius"/>
    </source>
</evidence>
<evidence type="ECO:0000256" key="6">
    <source>
        <dbReference type="ARBA" id="ARBA00022989"/>
    </source>
</evidence>
<comment type="subcellular location">
    <subcellularLocation>
        <location evidence="1 9">Bacterial flagellum basal body</location>
    </subcellularLocation>
    <subcellularLocation>
        <location evidence="2">Cell membrane</location>
        <topology evidence="2">Multi-pass membrane protein</topology>
    </subcellularLocation>
</comment>
<evidence type="ECO:0000256" key="4">
    <source>
        <dbReference type="ARBA" id="ARBA00022475"/>
    </source>
</evidence>
<dbReference type="Pfam" id="PF01514">
    <property type="entry name" value="YscJ_FliF"/>
    <property type="match status" value="1"/>
</dbReference>
<dbReference type="AlphaFoldDB" id="A0A1E5Q9I8"/>
<feature type="domain" description="Flagellar M-ring N-terminal" evidence="12">
    <location>
        <begin position="38"/>
        <end position="213"/>
    </location>
</feature>
<dbReference type="RefSeq" id="WP_069957272.1">
    <property type="nucleotide sequence ID" value="NZ_MCGG01000015.1"/>
</dbReference>
<dbReference type="PRINTS" id="PR01009">
    <property type="entry name" value="FLGMRINGFLIF"/>
</dbReference>
<dbReference type="EMBL" id="MCGG01000015">
    <property type="protein sequence ID" value="OEJ68278.1"/>
    <property type="molecule type" value="Genomic_DNA"/>
</dbReference>
<evidence type="ECO:0000256" key="1">
    <source>
        <dbReference type="ARBA" id="ARBA00004117"/>
    </source>
</evidence>
<keyword evidence="14" id="KW-0966">Cell projection</keyword>
<comment type="similarity">
    <text evidence="3 9">Belongs to the FliF family.</text>
</comment>
<evidence type="ECO:0000259" key="13">
    <source>
        <dbReference type="Pfam" id="PF08345"/>
    </source>
</evidence>
<dbReference type="InterPro" id="IPR045851">
    <property type="entry name" value="AMP-bd_C_sf"/>
</dbReference>
<comment type="caution">
    <text evidence="14">The sequence shown here is derived from an EMBL/GenBank/DDBJ whole genome shotgun (WGS) entry which is preliminary data.</text>
</comment>
<feature type="domain" description="Flagellar M-ring C-terminal" evidence="13">
    <location>
        <begin position="251"/>
        <end position="413"/>
    </location>
</feature>
<feature type="compositionally biased region" description="Polar residues" evidence="10">
    <location>
        <begin position="286"/>
        <end position="310"/>
    </location>
</feature>
<dbReference type="STRING" id="28181.BEN30_06620"/>
<dbReference type="Gene3D" id="3.30.300.30">
    <property type="match status" value="1"/>
</dbReference>
<dbReference type="PANTHER" id="PTHR30046">
    <property type="entry name" value="FLAGELLAR M-RING PROTEIN"/>
    <property type="match status" value="1"/>
</dbReference>
<evidence type="ECO:0000313" key="15">
    <source>
        <dbReference type="Proteomes" id="UP000095347"/>
    </source>
</evidence>
<feature type="region of interest" description="Disordered" evidence="10">
    <location>
        <begin position="274"/>
        <end position="330"/>
    </location>
</feature>
<keyword evidence="5 11" id="KW-0812">Transmembrane</keyword>
<keyword evidence="4" id="KW-1003">Cell membrane</keyword>
<protein>
    <recommendedName>
        <fullName evidence="9">Flagellar M-ring protein</fullName>
    </recommendedName>
</protein>
<keyword evidence="15" id="KW-1185">Reference proteome</keyword>
<sequence length="552" mass="60313">MDTLLQTIRNLGGPRLLVMGLVLLGLVGFFFYLATRFTTPQMTLLYGDLESQDSSAIVSQLQAQNVPFELRAGGTQIFVPDGQSGQLRLAMANQGLPSGGSIGYELFDKQGSLGTTNFQQNINKIRAMEGELARTIQTIDSVRSARVHLVLQQRQLFQHEQGKATASIFLKMRGSRRLDAGQVSAVQHLVAAAVPGLSPRAIAIIDDKGELLARGYEGDPASTPGLIGQQTDERRRNFEGRLQNDVEKLIEKSVGFGKVRVEISADMDFDRVTTNEEIYDPDGQVVRSTNSTEQSSSQKDQEPQAVTVNANLPDGTGLGGDQATRNAAENRTEEVVNYEISKSVKNQVRDTGIINRLSAAILVDGAYELDANDDRVYRARTKEELDQIAALVKGAMGYDQKRGDVVEVINMRFAESEAPPPIQLDLFFGIEKQDLLKIAEIMVIFILAILVILLVVRPLISRAFEALPGAMNSMAEGGRMIADQAQLAAGALAAPPSPDGGMGEEEMFEELIDIDRVEGRVKASSVKKVGEIVEKHPDEALSIVRNWLYQET</sequence>
<dbReference type="GO" id="GO:0071973">
    <property type="term" value="P:bacterial-type flagellum-dependent cell motility"/>
    <property type="evidence" value="ECO:0007669"/>
    <property type="project" value="InterPro"/>
</dbReference>
<dbReference type="OrthoDB" id="9807026at2"/>
<evidence type="ECO:0000259" key="12">
    <source>
        <dbReference type="Pfam" id="PF01514"/>
    </source>
</evidence>
<gene>
    <name evidence="14" type="ORF">BEN30_06620</name>
</gene>
<dbReference type="Pfam" id="PF08345">
    <property type="entry name" value="YscJ_FliF_C"/>
    <property type="match status" value="1"/>
</dbReference>
<organism evidence="14 15">
    <name type="scientific">Magnetovibrio blakemorei</name>
    <dbReference type="NCBI Taxonomy" id="28181"/>
    <lineage>
        <taxon>Bacteria</taxon>
        <taxon>Pseudomonadati</taxon>
        <taxon>Pseudomonadota</taxon>
        <taxon>Alphaproteobacteria</taxon>
        <taxon>Rhodospirillales</taxon>
        <taxon>Magnetovibrionaceae</taxon>
        <taxon>Magnetovibrio</taxon>
    </lineage>
</organism>
<feature type="transmembrane region" description="Helical" evidence="11">
    <location>
        <begin position="435"/>
        <end position="456"/>
    </location>
</feature>
<dbReference type="NCBIfam" id="TIGR00206">
    <property type="entry name" value="fliF"/>
    <property type="match status" value="1"/>
</dbReference>
<dbReference type="Proteomes" id="UP000095347">
    <property type="component" value="Unassembled WGS sequence"/>
</dbReference>
<keyword evidence="8 9" id="KW-0975">Bacterial flagellum</keyword>
<evidence type="ECO:0000256" key="10">
    <source>
        <dbReference type="SAM" id="MobiDB-lite"/>
    </source>
</evidence>
<dbReference type="GO" id="GO:0005886">
    <property type="term" value="C:plasma membrane"/>
    <property type="evidence" value="ECO:0007669"/>
    <property type="project" value="UniProtKB-SubCell"/>
</dbReference>
<evidence type="ECO:0000313" key="14">
    <source>
        <dbReference type="EMBL" id="OEJ68278.1"/>
    </source>
</evidence>
<feature type="transmembrane region" description="Helical" evidence="11">
    <location>
        <begin position="16"/>
        <end position="34"/>
    </location>
</feature>
<evidence type="ECO:0000256" key="7">
    <source>
        <dbReference type="ARBA" id="ARBA00023136"/>
    </source>
</evidence>
<keyword evidence="14" id="KW-0282">Flagellum</keyword>
<dbReference type="InterPro" id="IPR006182">
    <property type="entry name" value="FliF_N_dom"/>
</dbReference>
<evidence type="ECO:0000256" key="3">
    <source>
        <dbReference type="ARBA" id="ARBA00007971"/>
    </source>
</evidence>
<dbReference type="GO" id="GO:0003774">
    <property type="term" value="F:cytoskeletal motor activity"/>
    <property type="evidence" value="ECO:0007669"/>
    <property type="project" value="InterPro"/>
</dbReference>
<evidence type="ECO:0000256" key="9">
    <source>
        <dbReference type="PIRNR" id="PIRNR004862"/>
    </source>
</evidence>
<dbReference type="GO" id="GO:0009431">
    <property type="term" value="C:bacterial-type flagellum basal body, MS ring"/>
    <property type="evidence" value="ECO:0007669"/>
    <property type="project" value="InterPro"/>
</dbReference>
<dbReference type="InterPro" id="IPR000067">
    <property type="entry name" value="FlgMring_FliF"/>
</dbReference>
<dbReference type="PANTHER" id="PTHR30046:SF0">
    <property type="entry name" value="FLAGELLAR M-RING PROTEIN"/>
    <property type="match status" value="1"/>
</dbReference>
<evidence type="ECO:0000256" key="5">
    <source>
        <dbReference type="ARBA" id="ARBA00022692"/>
    </source>
</evidence>
<comment type="function">
    <text evidence="9">The M ring may be actively involved in energy transduction.</text>
</comment>
<reference evidence="15" key="1">
    <citation type="submission" date="2016-07" db="EMBL/GenBank/DDBJ databases">
        <authorList>
            <person name="Florea S."/>
            <person name="Webb J.S."/>
            <person name="Jaromczyk J."/>
            <person name="Schardl C.L."/>
        </authorList>
    </citation>
    <scope>NUCLEOTIDE SEQUENCE [LARGE SCALE GENOMIC DNA]</scope>
    <source>
        <strain evidence="15">MV-1</strain>
    </source>
</reference>
<evidence type="ECO:0000256" key="2">
    <source>
        <dbReference type="ARBA" id="ARBA00004651"/>
    </source>
</evidence>
<keyword evidence="14" id="KW-0969">Cilium</keyword>